<evidence type="ECO:0000259" key="9">
    <source>
        <dbReference type="PROSITE" id="PS50110"/>
    </source>
</evidence>
<dbReference type="InterPro" id="IPR016032">
    <property type="entry name" value="Sig_transdc_resp-reg_C-effctor"/>
</dbReference>
<name>A0ABU9VM39_9BACI</name>
<dbReference type="EMBL" id="JBCITK010000001">
    <property type="protein sequence ID" value="MEN0644967.1"/>
    <property type="molecule type" value="Genomic_DNA"/>
</dbReference>
<keyword evidence="4" id="KW-0805">Transcription regulation</keyword>
<dbReference type="PANTHER" id="PTHR48111:SF1">
    <property type="entry name" value="TWO-COMPONENT RESPONSE REGULATOR ORR33"/>
    <property type="match status" value="1"/>
</dbReference>
<keyword evidence="5 8" id="KW-0238">DNA-binding</keyword>
<dbReference type="InterPro" id="IPR036388">
    <property type="entry name" value="WH-like_DNA-bd_sf"/>
</dbReference>
<comment type="subcellular location">
    <subcellularLocation>
        <location evidence="1">Cytoplasm</location>
    </subcellularLocation>
</comment>
<dbReference type="Pfam" id="PF00486">
    <property type="entry name" value="Trans_reg_C"/>
    <property type="match status" value="1"/>
</dbReference>
<organism evidence="11 12">
    <name type="scientific">Alkalicoccobacillus gibsonii</name>
    <dbReference type="NCBI Taxonomy" id="79881"/>
    <lineage>
        <taxon>Bacteria</taxon>
        <taxon>Bacillati</taxon>
        <taxon>Bacillota</taxon>
        <taxon>Bacilli</taxon>
        <taxon>Bacillales</taxon>
        <taxon>Bacillaceae</taxon>
        <taxon>Alkalicoccobacillus</taxon>
    </lineage>
</organism>
<evidence type="ECO:0000256" key="5">
    <source>
        <dbReference type="ARBA" id="ARBA00023125"/>
    </source>
</evidence>
<accession>A0ABU9VM39</accession>
<dbReference type="PROSITE" id="PS50110">
    <property type="entry name" value="RESPONSE_REGULATORY"/>
    <property type="match status" value="1"/>
</dbReference>
<keyword evidence="12" id="KW-1185">Reference proteome</keyword>
<dbReference type="RefSeq" id="WP_343131591.1">
    <property type="nucleotide sequence ID" value="NZ_JBCITK010000001.1"/>
</dbReference>
<dbReference type="Gene3D" id="1.10.10.10">
    <property type="entry name" value="Winged helix-like DNA-binding domain superfamily/Winged helix DNA-binding domain"/>
    <property type="match status" value="1"/>
</dbReference>
<evidence type="ECO:0000256" key="8">
    <source>
        <dbReference type="PROSITE-ProRule" id="PRU01091"/>
    </source>
</evidence>
<keyword evidence="3" id="KW-0902">Two-component regulatory system</keyword>
<evidence type="ECO:0000256" key="4">
    <source>
        <dbReference type="ARBA" id="ARBA00023015"/>
    </source>
</evidence>
<dbReference type="InterPro" id="IPR039420">
    <property type="entry name" value="WalR-like"/>
</dbReference>
<evidence type="ECO:0000256" key="3">
    <source>
        <dbReference type="ARBA" id="ARBA00023012"/>
    </source>
</evidence>
<reference evidence="11 12" key="1">
    <citation type="submission" date="2024-03" db="EMBL/GenBank/DDBJ databases">
        <title>Bacilli Hybrid Assemblies.</title>
        <authorList>
            <person name="Kovac J."/>
        </authorList>
    </citation>
    <scope>NUCLEOTIDE SEQUENCE [LARGE SCALE GENOMIC DNA]</scope>
    <source>
        <strain evidence="11 12">FSL R7-0666</strain>
    </source>
</reference>
<dbReference type="InterPro" id="IPR001789">
    <property type="entry name" value="Sig_transdc_resp-reg_receiver"/>
</dbReference>
<keyword evidence="2" id="KW-0597">Phosphoprotein</keyword>
<dbReference type="PROSITE" id="PS51755">
    <property type="entry name" value="OMPR_PHOB"/>
    <property type="match status" value="1"/>
</dbReference>
<evidence type="ECO:0000313" key="12">
    <source>
        <dbReference type="Proteomes" id="UP001418796"/>
    </source>
</evidence>
<evidence type="ECO:0000256" key="1">
    <source>
        <dbReference type="ARBA" id="ARBA00004496"/>
    </source>
</evidence>
<evidence type="ECO:0000256" key="7">
    <source>
        <dbReference type="PROSITE-ProRule" id="PRU00169"/>
    </source>
</evidence>
<dbReference type="Gene3D" id="3.40.50.2300">
    <property type="match status" value="1"/>
</dbReference>
<dbReference type="CDD" id="cd00383">
    <property type="entry name" value="trans_reg_C"/>
    <property type="match status" value="1"/>
</dbReference>
<gene>
    <name evidence="11" type="ORF">MKY91_17560</name>
</gene>
<comment type="caution">
    <text evidence="11">The sequence shown here is derived from an EMBL/GenBank/DDBJ whole genome shotgun (WGS) entry which is preliminary data.</text>
</comment>
<evidence type="ECO:0000313" key="11">
    <source>
        <dbReference type="EMBL" id="MEN0644967.1"/>
    </source>
</evidence>
<dbReference type="Proteomes" id="UP001418796">
    <property type="component" value="Unassembled WGS sequence"/>
</dbReference>
<dbReference type="PANTHER" id="PTHR48111">
    <property type="entry name" value="REGULATOR OF RPOS"/>
    <property type="match status" value="1"/>
</dbReference>
<evidence type="ECO:0000256" key="2">
    <source>
        <dbReference type="ARBA" id="ARBA00022553"/>
    </source>
</evidence>
<protein>
    <submittedName>
        <fullName evidence="11">Response regulator transcription factor</fullName>
    </submittedName>
</protein>
<dbReference type="SUPFAM" id="SSF52172">
    <property type="entry name" value="CheY-like"/>
    <property type="match status" value="1"/>
</dbReference>
<feature type="domain" description="Response regulatory" evidence="9">
    <location>
        <begin position="5"/>
        <end position="116"/>
    </location>
</feature>
<dbReference type="SMART" id="SM00862">
    <property type="entry name" value="Trans_reg_C"/>
    <property type="match status" value="1"/>
</dbReference>
<sequence length="229" mass="26806">MAREQILLIDDSDDLYDKLDQDARGEHFILIRQRSDLMLEKVMHMLEPKLIIIGETVNEREPLELCTLLREQTLIPIIMTLGKSCTMQKVVEAGANDFLSTPVPYDELLLRIKAHLDHYRRTRDQLQCELQLDDLFIDLISQKVQHYNKQIDLSAQEFKLLTFLAHRPNTVFSTDQLFYHVWEEERLYDSKTVMVHISNIRKKLPPKDGAPSVIQTIHGVGYTIHDFYC</sequence>
<dbReference type="InterPro" id="IPR001867">
    <property type="entry name" value="OmpR/PhoB-type_DNA-bd"/>
</dbReference>
<dbReference type="InterPro" id="IPR011006">
    <property type="entry name" value="CheY-like_superfamily"/>
</dbReference>
<keyword evidence="6" id="KW-0804">Transcription</keyword>
<dbReference type="SUPFAM" id="SSF46894">
    <property type="entry name" value="C-terminal effector domain of the bipartite response regulators"/>
    <property type="match status" value="1"/>
</dbReference>
<feature type="domain" description="OmpR/PhoB-type" evidence="10">
    <location>
        <begin position="127"/>
        <end position="226"/>
    </location>
</feature>
<evidence type="ECO:0000256" key="6">
    <source>
        <dbReference type="ARBA" id="ARBA00023163"/>
    </source>
</evidence>
<proteinExistence type="predicted"/>
<comment type="caution">
    <text evidence="7">Lacks conserved residue(s) required for the propagation of feature annotation.</text>
</comment>
<evidence type="ECO:0000259" key="10">
    <source>
        <dbReference type="PROSITE" id="PS51755"/>
    </source>
</evidence>
<feature type="DNA-binding region" description="OmpR/PhoB-type" evidence="8">
    <location>
        <begin position="127"/>
        <end position="226"/>
    </location>
</feature>